<dbReference type="InterPro" id="IPR014710">
    <property type="entry name" value="RmlC-like_jellyroll"/>
</dbReference>
<proteinExistence type="inferred from homology"/>
<evidence type="ECO:0000313" key="5">
    <source>
        <dbReference type="Proteomes" id="UP000816034"/>
    </source>
</evidence>
<dbReference type="PANTHER" id="PTHR43212">
    <property type="entry name" value="QUERCETIN 2,3-DIOXYGENASE"/>
    <property type="match status" value="1"/>
</dbReference>
<dbReference type="EMBL" id="PYSW02000045">
    <property type="protein sequence ID" value="KAG2374536.1"/>
    <property type="molecule type" value="Genomic_DNA"/>
</dbReference>
<dbReference type="InterPro" id="IPR012093">
    <property type="entry name" value="Pirin"/>
</dbReference>
<sequence>MSSPRSIPLLSIQFIPSDKRQHIKQGWLEAFHSHQHLPRNSPLRVVNEDCVERNNNGFASHPHQNYEIFTYMLSGELSHYDSMGNAHRCRFGTVQFTSAGSGMFHSEMNKHPEWDCKLLQIWVKPRTLNTPPRYQKIEFSNEKRLNQLCLMIVPKELISSIQQENDNFPNEEIIGMDQDFFALSSLLQFGHQVRHELRACRRLFIHVPFWGNNEKFHSKEKLLQIIIKKELNEYSEKEQEEPLIELGPGDSCLLTNENVALFGKSLEIVFKTKELMDQASRETTNAIDSFLEFVVFDMIVHSNSSH</sequence>
<gene>
    <name evidence="4" type="ORF">C9374_010820</name>
</gene>
<comment type="similarity">
    <text evidence="1 2">Belongs to the pirin family.</text>
</comment>
<dbReference type="InterPro" id="IPR011051">
    <property type="entry name" value="RmlC_Cupin_sf"/>
</dbReference>
<name>A0AA88GI32_NAELO</name>
<dbReference type="RefSeq" id="XP_044543710.1">
    <property type="nucleotide sequence ID" value="XM_044686407.1"/>
</dbReference>
<dbReference type="Proteomes" id="UP000816034">
    <property type="component" value="Unassembled WGS sequence"/>
</dbReference>
<evidence type="ECO:0000256" key="2">
    <source>
        <dbReference type="RuleBase" id="RU003457"/>
    </source>
</evidence>
<evidence type="ECO:0000256" key="1">
    <source>
        <dbReference type="ARBA" id="ARBA00008416"/>
    </source>
</evidence>
<comment type="caution">
    <text evidence="4">The sequence shown here is derived from an EMBL/GenBank/DDBJ whole genome shotgun (WGS) entry which is preliminary data.</text>
</comment>
<dbReference type="GeneID" id="68103274"/>
<protein>
    <recommendedName>
        <fullName evidence="3">Pirin N-terminal domain-containing protein</fullName>
    </recommendedName>
</protein>
<evidence type="ECO:0000313" key="4">
    <source>
        <dbReference type="EMBL" id="KAG2374536.1"/>
    </source>
</evidence>
<feature type="domain" description="Pirin N-terminal" evidence="3">
    <location>
        <begin position="22"/>
        <end position="123"/>
    </location>
</feature>
<dbReference type="InterPro" id="IPR003829">
    <property type="entry name" value="Pirin_N_dom"/>
</dbReference>
<dbReference type="Gene3D" id="2.60.120.10">
    <property type="entry name" value="Jelly Rolls"/>
    <property type="match status" value="1"/>
</dbReference>
<keyword evidence="5" id="KW-1185">Reference proteome</keyword>
<dbReference type="PANTHER" id="PTHR43212:SF3">
    <property type="entry name" value="QUERCETIN 2,3-DIOXYGENASE"/>
    <property type="match status" value="1"/>
</dbReference>
<dbReference type="SUPFAM" id="SSF51182">
    <property type="entry name" value="RmlC-like cupins"/>
    <property type="match status" value="1"/>
</dbReference>
<dbReference type="Pfam" id="PF02678">
    <property type="entry name" value="Pirin"/>
    <property type="match status" value="1"/>
</dbReference>
<organism evidence="4 5">
    <name type="scientific">Naegleria lovaniensis</name>
    <name type="common">Amoeba</name>
    <dbReference type="NCBI Taxonomy" id="51637"/>
    <lineage>
        <taxon>Eukaryota</taxon>
        <taxon>Discoba</taxon>
        <taxon>Heterolobosea</taxon>
        <taxon>Tetramitia</taxon>
        <taxon>Eutetramitia</taxon>
        <taxon>Vahlkampfiidae</taxon>
        <taxon>Naegleria</taxon>
    </lineage>
</organism>
<evidence type="ECO:0000259" key="3">
    <source>
        <dbReference type="Pfam" id="PF02678"/>
    </source>
</evidence>
<reference evidence="4 5" key="1">
    <citation type="journal article" date="2018" name="BMC Genomics">
        <title>The genome of Naegleria lovaniensis, the basis for a comparative approach to unravel pathogenicity factors of the human pathogenic amoeba N. fowleri.</title>
        <authorList>
            <person name="Liechti N."/>
            <person name="Schurch N."/>
            <person name="Bruggmann R."/>
            <person name="Wittwer M."/>
        </authorList>
    </citation>
    <scope>NUCLEOTIDE SEQUENCE [LARGE SCALE GENOMIC DNA]</scope>
    <source>
        <strain evidence="4 5">ATCC 30569</strain>
    </source>
</reference>
<dbReference type="AlphaFoldDB" id="A0AA88GI32"/>
<accession>A0AA88GI32</accession>